<dbReference type="Gramene" id="ERN01854">
    <property type="protein sequence ID" value="ERN01854"/>
    <property type="gene ID" value="AMTR_s00089p00096570"/>
</dbReference>
<organism evidence="1 2">
    <name type="scientific">Amborella trichopoda</name>
    <dbReference type="NCBI Taxonomy" id="13333"/>
    <lineage>
        <taxon>Eukaryota</taxon>
        <taxon>Viridiplantae</taxon>
        <taxon>Streptophyta</taxon>
        <taxon>Embryophyta</taxon>
        <taxon>Tracheophyta</taxon>
        <taxon>Spermatophyta</taxon>
        <taxon>Magnoliopsida</taxon>
        <taxon>Amborellales</taxon>
        <taxon>Amborellaceae</taxon>
        <taxon>Amborella</taxon>
    </lineage>
</organism>
<dbReference type="HOGENOM" id="CLU_2018315_0_0_1"/>
<gene>
    <name evidence="1" type="ORF">AMTR_s00089p00096570</name>
</gene>
<evidence type="ECO:0000313" key="2">
    <source>
        <dbReference type="Proteomes" id="UP000017836"/>
    </source>
</evidence>
<keyword evidence="2" id="KW-1185">Reference proteome</keyword>
<accession>W1P2I0</accession>
<sequence>MRKSVLKSSYVWSPLRIAEVPNDVENSQFFLDFKKEDKLFTVVLLPEPKDFIVSGSIARVLSTMLDSSFSKHSYSFHQNRGKSTFIQEMNSLGTVELLLHLNLSFNFRFVDRARLLSKFYLRT</sequence>
<name>W1P2I0_AMBTC</name>
<dbReference type="AlphaFoldDB" id="W1P2I0"/>
<protein>
    <submittedName>
        <fullName evidence="1">Uncharacterized protein</fullName>
    </submittedName>
</protein>
<dbReference type="Proteomes" id="UP000017836">
    <property type="component" value="Unassembled WGS sequence"/>
</dbReference>
<evidence type="ECO:0000313" key="1">
    <source>
        <dbReference type="EMBL" id="ERN01854.1"/>
    </source>
</evidence>
<proteinExistence type="predicted"/>
<reference evidence="2" key="1">
    <citation type="journal article" date="2013" name="Science">
        <title>The Amborella genome and the evolution of flowering plants.</title>
        <authorList>
            <consortium name="Amborella Genome Project"/>
        </authorList>
    </citation>
    <scope>NUCLEOTIDE SEQUENCE [LARGE SCALE GENOMIC DNA]</scope>
</reference>
<dbReference type="EMBL" id="KI394680">
    <property type="protein sequence ID" value="ERN01854.1"/>
    <property type="molecule type" value="Genomic_DNA"/>
</dbReference>